<proteinExistence type="predicted"/>
<protein>
    <submittedName>
        <fullName evidence="3">ChaN family lipoprotein</fullName>
    </submittedName>
</protein>
<dbReference type="CDD" id="cd14727">
    <property type="entry name" value="ChanN-like"/>
    <property type="match status" value="1"/>
</dbReference>
<keyword evidence="4" id="KW-1185">Reference proteome</keyword>
<evidence type="ECO:0000313" key="4">
    <source>
        <dbReference type="Proteomes" id="UP000503162"/>
    </source>
</evidence>
<accession>A0A6G8IJM8</accession>
<dbReference type="Gene3D" id="1.10.8.760">
    <property type="entry name" value="Haem-binding uptake, Tiki superfamily, ChaN, domain 2"/>
    <property type="match status" value="1"/>
</dbReference>
<dbReference type="InterPro" id="IPR016773">
    <property type="entry name" value="Fe3_uptake_reg_CjrA_prd"/>
</dbReference>
<gene>
    <name evidence="3" type="ORF">G9Q37_14735</name>
</gene>
<dbReference type="RefSeq" id="WP_166228271.1">
    <property type="nucleotide sequence ID" value="NZ_CP049989.1"/>
</dbReference>
<dbReference type="Pfam" id="PF04187">
    <property type="entry name" value="Cofac_haem_bdg"/>
    <property type="match status" value="1"/>
</dbReference>
<evidence type="ECO:0000259" key="2">
    <source>
        <dbReference type="Pfam" id="PF04187"/>
    </source>
</evidence>
<feature type="domain" description="Haem-binding uptake Tiki superfamily ChaN" evidence="2">
    <location>
        <begin position="34"/>
        <end position="223"/>
    </location>
</feature>
<dbReference type="InterPro" id="IPR007314">
    <property type="entry name" value="Cofac_haem-bd_dom"/>
</dbReference>
<evidence type="ECO:0000313" key="3">
    <source>
        <dbReference type="EMBL" id="QIM53319.1"/>
    </source>
</evidence>
<dbReference type="PIRSF" id="PIRSF020419">
    <property type="entry name" value="Fe_uptake_reg_CjrA_prd"/>
    <property type="match status" value="1"/>
</dbReference>
<organism evidence="3 4">
    <name type="scientific">Hydrogenophaga crocea</name>
    <dbReference type="NCBI Taxonomy" id="2716225"/>
    <lineage>
        <taxon>Bacteria</taxon>
        <taxon>Pseudomonadati</taxon>
        <taxon>Pseudomonadota</taxon>
        <taxon>Betaproteobacteria</taxon>
        <taxon>Burkholderiales</taxon>
        <taxon>Comamonadaceae</taxon>
        <taxon>Hydrogenophaga</taxon>
    </lineage>
</organism>
<sequence length="272" mass="28776">MPILSPRLSLIAALALLAACAHRPPAAPSLDALLARTQPTPLLLVGEQHDAPEHQALQRDLVQALAARNQLAAVVMEMAEAGRDTRGLARDASEAAVRTALGWDEQQGWPWPTYGPVVMAAVRAGVPVVGGNLPRSDMRAAMGDAALDRSVSAAVLERQREAIRSGHCDLLPASQLGPMARIQLARDRSMAQAATARLEPGRTVLLIAGNGHVRSDLGVPLHLPPGQAHRVVVARAGGASGAEPGATADAYWDTPALPERDHCAELRERFKR</sequence>
<dbReference type="Gene3D" id="3.40.50.11550">
    <property type="match status" value="1"/>
</dbReference>
<dbReference type="KEGG" id="hcz:G9Q37_14735"/>
<reference evidence="3 4" key="1">
    <citation type="submission" date="2020-03" db="EMBL/GenBank/DDBJ databases">
        <title>Hydrogenophaga sp. nov. isolated from cyanobacterial mat.</title>
        <authorList>
            <person name="Thorat V."/>
            <person name="Kirdat K."/>
            <person name="Tiwarekar B."/>
            <person name="Costa E.D."/>
            <person name="Yadav A."/>
        </authorList>
    </citation>
    <scope>NUCLEOTIDE SEQUENCE [LARGE SCALE GENOMIC DNA]</scope>
    <source>
        <strain evidence="3 4">BA0156</strain>
    </source>
</reference>
<keyword evidence="3" id="KW-0449">Lipoprotein</keyword>
<keyword evidence="1" id="KW-0732">Signal</keyword>
<dbReference type="AlphaFoldDB" id="A0A6G8IJM8"/>
<dbReference type="PROSITE" id="PS51257">
    <property type="entry name" value="PROKAR_LIPOPROTEIN"/>
    <property type="match status" value="1"/>
</dbReference>
<dbReference type="EMBL" id="CP049989">
    <property type="protein sequence ID" value="QIM53319.1"/>
    <property type="molecule type" value="Genomic_DNA"/>
</dbReference>
<feature type="chain" id="PRO_5026177091" evidence="1">
    <location>
        <begin position="24"/>
        <end position="272"/>
    </location>
</feature>
<dbReference type="SUPFAM" id="SSF159501">
    <property type="entry name" value="EreA/ChaN-like"/>
    <property type="match status" value="1"/>
</dbReference>
<evidence type="ECO:0000256" key="1">
    <source>
        <dbReference type="SAM" id="SignalP"/>
    </source>
</evidence>
<dbReference type="Proteomes" id="UP000503162">
    <property type="component" value="Chromosome"/>
</dbReference>
<feature type="signal peptide" evidence="1">
    <location>
        <begin position="1"/>
        <end position="23"/>
    </location>
</feature>
<name>A0A6G8IJM8_9BURK</name>